<gene>
    <name evidence="9" type="ORF">K1I37_01180</name>
</gene>
<dbReference type="SMART" id="SM00387">
    <property type="entry name" value="HATPase_c"/>
    <property type="match status" value="1"/>
</dbReference>
<dbReference type="GO" id="GO:0000155">
    <property type="term" value="F:phosphorelay sensor kinase activity"/>
    <property type="evidence" value="ECO:0007669"/>
    <property type="project" value="InterPro"/>
</dbReference>
<dbReference type="EMBL" id="CP080467">
    <property type="protein sequence ID" value="UNO49204.1"/>
    <property type="molecule type" value="Genomic_DNA"/>
</dbReference>
<comment type="catalytic activity">
    <reaction evidence="1">
        <text>ATP + protein L-histidine = ADP + protein N-phospho-L-histidine.</text>
        <dbReference type="EC" id="2.7.13.3"/>
    </reaction>
</comment>
<dbReference type="InterPro" id="IPR036890">
    <property type="entry name" value="HATPase_C_sf"/>
</dbReference>
<dbReference type="PANTHER" id="PTHR43711:SF28">
    <property type="entry name" value="SENSOR HISTIDINE KINASE YXDK"/>
    <property type="match status" value="1"/>
</dbReference>
<dbReference type="AlphaFoldDB" id="T0CK94"/>
<dbReference type="CDD" id="cd00082">
    <property type="entry name" value="HisKA"/>
    <property type="match status" value="1"/>
</dbReference>
<organism evidence="9 10">
    <name type="scientific">Alicyclobacillus acidoterrestris (strain ATCC 49025 / DSM 3922 / CIP 106132 / NCIMB 13137 / GD3B)</name>
    <dbReference type="NCBI Taxonomy" id="1356854"/>
    <lineage>
        <taxon>Bacteria</taxon>
        <taxon>Bacillati</taxon>
        <taxon>Bacillota</taxon>
        <taxon>Bacilli</taxon>
        <taxon>Bacillales</taxon>
        <taxon>Alicyclobacillaceae</taxon>
        <taxon>Alicyclobacillus</taxon>
    </lineage>
</organism>
<dbReference type="SUPFAM" id="SSF47384">
    <property type="entry name" value="Homodimeric domain of signal transducing histidine kinase"/>
    <property type="match status" value="1"/>
</dbReference>
<dbReference type="InterPro" id="IPR036097">
    <property type="entry name" value="HisK_dim/P_sf"/>
</dbReference>
<dbReference type="Gene3D" id="3.30.565.10">
    <property type="entry name" value="Histidine kinase-like ATPase, C-terminal domain"/>
    <property type="match status" value="1"/>
</dbReference>
<evidence type="ECO:0000313" key="9">
    <source>
        <dbReference type="EMBL" id="UNO49204.1"/>
    </source>
</evidence>
<evidence type="ECO:0000256" key="6">
    <source>
        <dbReference type="ARBA" id="ARBA00022777"/>
    </source>
</evidence>
<dbReference type="InterPro" id="IPR003661">
    <property type="entry name" value="HisK_dim/P_dom"/>
</dbReference>
<keyword evidence="6" id="KW-0418">Kinase</keyword>
<evidence type="ECO:0000256" key="2">
    <source>
        <dbReference type="ARBA" id="ARBA00012438"/>
    </source>
</evidence>
<dbReference type="Proteomes" id="UP000829401">
    <property type="component" value="Chromosome"/>
</dbReference>
<evidence type="ECO:0000256" key="3">
    <source>
        <dbReference type="ARBA" id="ARBA00022553"/>
    </source>
</evidence>
<dbReference type="PANTHER" id="PTHR43711">
    <property type="entry name" value="TWO-COMPONENT HISTIDINE KINASE"/>
    <property type="match status" value="1"/>
</dbReference>
<evidence type="ECO:0000256" key="7">
    <source>
        <dbReference type="ARBA" id="ARBA00022840"/>
    </source>
</evidence>
<protein>
    <recommendedName>
        <fullName evidence="2">histidine kinase</fullName>
        <ecNumber evidence="2">2.7.13.3</ecNumber>
    </recommendedName>
</protein>
<keyword evidence="4" id="KW-0808">Transferase</keyword>
<reference evidence="10" key="1">
    <citation type="journal article" date="2022" name="G3 (Bethesda)">
        <title>Unveiling the complete genome sequence of Alicyclobacillus acidoterrestris DSM 3922T, a taint-producing strain.</title>
        <authorList>
            <person name="Leonardo I.C."/>
            <person name="Barreto Crespo M.T."/>
            <person name="Gaspar F.B."/>
        </authorList>
    </citation>
    <scope>NUCLEOTIDE SEQUENCE [LARGE SCALE GENOMIC DNA]</scope>
    <source>
        <strain evidence="10">DSM 3922</strain>
    </source>
</reference>
<evidence type="ECO:0000313" key="10">
    <source>
        <dbReference type="Proteomes" id="UP000829401"/>
    </source>
</evidence>
<dbReference type="Gene3D" id="1.10.287.130">
    <property type="match status" value="1"/>
</dbReference>
<dbReference type="InterPro" id="IPR005467">
    <property type="entry name" value="His_kinase_dom"/>
</dbReference>
<evidence type="ECO:0000256" key="8">
    <source>
        <dbReference type="ARBA" id="ARBA00023012"/>
    </source>
</evidence>
<keyword evidence="10" id="KW-1185">Reference proteome</keyword>
<evidence type="ECO:0000256" key="5">
    <source>
        <dbReference type="ARBA" id="ARBA00022741"/>
    </source>
</evidence>
<sequence>MDQHSMFSVEPDLLPDTQLLNAGILYLAKYGTVAILNDISAELIGMPQATGSIVPLEMVLSEECDEYQILLHILNTECEYRDAVVRWEVGTDVRHVLMDTFTHQAADGQVQGMYIVMKDMGNFATLDQQTQRLERVATVGKVAAGIAHEIRNPLTTVKGFLQVLENRLHEGLMEEEVQYVEVMMSEIERVNTLVAELLLLSKPNRMDKRTFPMAELLNEIHPWIQANARERHVECLYDIPEGLTIFGDRDMLRQLLLHLIKNAVEAMDAQGSLAIGAKQVAGRTEIYISDTGPGIPYYLVDKIFDAFYTTKDKGTGLGLAICERIVADHGGTIRVASKGFGTTFTVSLPNETQSRTNLFLRRNAHSLSS</sequence>
<accession>T0CK94</accession>
<dbReference type="SUPFAM" id="SSF55874">
    <property type="entry name" value="ATPase domain of HSP90 chaperone/DNA topoisomerase II/histidine kinase"/>
    <property type="match status" value="1"/>
</dbReference>
<keyword evidence="8" id="KW-0902">Two-component regulatory system</keyword>
<proteinExistence type="predicted"/>
<dbReference type="PROSITE" id="PS50109">
    <property type="entry name" value="HIS_KIN"/>
    <property type="match status" value="1"/>
</dbReference>
<dbReference type="InterPro" id="IPR003594">
    <property type="entry name" value="HATPase_dom"/>
</dbReference>
<dbReference type="KEGG" id="aaco:K1I37_01180"/>
<evidence type="ECO:0000256" key="1">
    <source>
        <dbReference type="ARBA" id="ARBA00000085"/>
    </source>
</evidence>
<keyword evidence="7 9" id="KW-0067">ATP-binding</keyword>
<dbReference type="InterPro" id="IPR004358">
    <property type="entry name" value="Sig_transdc_His_kin-like_C"/>
</dbReference>
<name>T0CK94_ALIAG</name>
<dbReference type="SMART" id="SM00388">
    <property type="entry name" value="HisKA"/>
    <property type="match status" value="1"/>
</dbReference>
<dbReference type="RefSeq" id="WP_021294679.1">
    <property type="nucleotide sequence ID" value="NZ_AURB01000001.1"/>
</dbReference>
<dbReference type="eggNOG" id="COG3852">
    <property type="taxonomic scope" value="Bacteria"/>
</dbReference>
<evidence type="ECO:0000256" key="4">
    <source>
        <dbReference type="ARBA" id="ARBA00022679"/>
    </source>
</evidence>
<dbReference type="Pfam" id="PF00512">
    <property type="entry name" value="HisKA"/>
    <property type="match status" value="1"/>
</dbReference>
<dbReference type="STRING" id="1356854.N007_00320"/>
<dbReference type="EC" id="2.7.13.3" evidence="2"/>
<dbReference type="OrthoDB" id="9815750at2"/>
<keyword evidence="5" id="KW-0547">Nucleotide-binding</keyword>
<dbReference type="GO" id="GO:0005524">
    <property type="term" value="F:ATP binding"/>
    <property type="evidence" value="ECO:0007669"/>
    <property type="project" value="UniProtKB-KW"/>
</dbReference>
<dbReference type="InterPro" id="IPR050736">
    <property type="entry name" value="Sensor_HK_Regulatory"/>
</dbReference>
<dbReference type="PRINTS" id="PR00344">
    <property type="entry name" value="BCTRLSENSOR"/>
</dbReference>
<keyword evidence="3" id="KW-0597">Phosphoprotein</keyword>
<accession>A0A9E6ZU47</accession>
<dbReference type="Pfam" id="PF02518">
    <property type="entry name" value="HATPase_c"/>
    <property type="match status" value="1"/>
</dbReference>